<feature type="domain" description="Replication protein A 70 kDa DNA-binding subunit B/D first OB fold" evidence="1">
    <location>
        <begin position="13"/>
        <end position="79"/>
    </location>
</feature>
<dbReference type="Proteomes" id="UP000245207">
    <property type="component" value="Unassembled WGS sequence"/>
</dbReference>
<dbReference type="Gene3D" id="2.40.50.140">
    <property type="entry name" value="Nucleic acid-binding proteins"/>
    <property type="match status" value="1"/>
</dbReference>
<name>A0A2U1N358_ARTAN</name>
<sequence length="92" mass="10738">MRPMFQDSIPKPELIFVDKEGTRIHGSVKIQFLNTFDRLLLEGSTVYVSNFGVTEYQGKTKYTEHRYKINFYRNTVVKQTTNFDGPENVSIL</sequence>
<comment type="caution">
    <text evidence="2">The sequence shown here is derived from an EMBL/GenBank/DDBJ whole genome shotgun (WGS) entry which is preliminary data.</text>
</comment>
<keyword evidence="3" id="KW-1185">Reference proteome</keyword>
<reference evidence="2 3" key="1">
    <citation type="journal article" date="2018" name="Mol. Plant">
        <title>The genome of Artemisia annua provides insight into the evolution of Asteraceae family and artemisinin biosynthesis.</title>
        <authorList>
            <person name="Shen Q."/>
            <person name="Zhang L."/>
            <person name="Liao Z."/>
            <person name="Wang S."/>
            <person name="Yan T."/>
            <person name="Shi P."/>
            <person name="Liu M."/>
            <person name="Fu X."/>
            <person name="Pan Q."/>
            <person name="Wang Y."/>
            <person name="Lv Z."/>
            <person name="Lu X."/>
            <person name="Zhang F."/>
            <person name="Jiang W."/>
            <person name="Ma Y."/>
            <person name="Chen M."/>
            <person name="Hao X."/>
            <person name="Li L."/>
            <person name="Tang Y."/>
            <person name="Lv G."/>
            <person name="Zhou Y."/>
            <person name="Sun X."/>
            <person name="Brodelius P.E."/>
            <person name="Rose J.K.C."/>
            <person name="Tang K."/>
        </authorList>
    </citation>
    <scope>NUCLEOTIDE SEQUENCE [LARGE SCALE GENOMIC DNA]</scope>
    <source>
        <strain evidence="3">cv. Huhao1</strain>
        <tissue evidence="2">Leaf</tissue>
    </source>
</reference>
<dbReference type="EMBL" id="PKPP01003734">
    <property type="protein sequence ID" value="PWA67938.1"/>
    <property type="molecule type" value="Genomic_DNA"/>
</dbReference>
<dbReference type="SUPFAM" id="SSF50249">
    <property type="entry name" value="Nucleic acid-binding proteins"/>
    <property type="match status" value="1"/>
</dbReference>
<evidence type="ECO:0000259" key="1">
    <source>
        <dbReference type="Pfam" id="PF02721"/>
    </source>
</evidence>
<dbReference type="InterPro" id="IPR012340">
    <property type="entry name" value="NA-bd_OB-fold"/>
</dbReference>
<dbReference type="CDD" id="cd04480">
    <property type="entry name" value="RPA1_DBD_A_like"/>
    <property type="match status" value="1"/>
</dbReference>
<organism evidence="2 3">
    <name type="scientific">Artemisia annua</name>
    <name type="common">Sweet wormwood</name>
    <dbReference type="NCBI Taxonomy" id="35608"/>
    <lineage>
        <taxon>Eukaryota</taxon>
        <taxon>Viridiplantae</taxon>
        <taxon>Streptophyta</taxon>
        <taxon>Embryophyta</taxon>
        <taxon>Tracheophyta</taxon>
        <taxon>Spermatophyta</taxon>
        <taxon>Magnoliopsida</taxon>
        <taxon>eudicotyledons</taxon>
        <taxon>Gunneridae</taxon>
        <taxon>Pentapetalae</taxon>
        <taxon>asterids</taxon>
        <taxon>campanulids</taxon>
        <taxon>Asterales</taxon>
        <taxon>Asteraceae</taxon>
        <taxon>Asteroideae</taxon>
        <taxon>Anthemideae</taxon>
        <taxon>Artemisiinae</taxon>
        <taxon>Artemisia</taxon>
    </lineage>
</organism>
<dbReference type="OrthoDB" id="1089183at2759"/>
<dbReference type="Pfam" id="PF02721">
    <property type="entry name" value="DUF223"/>
    <property type="match status" value="1"/>
</dbReference>
<dbReference type="InterPro" id="IPR003871">
    <property type="entry name" value="RFA1B/D_OB_1st"/>
</dbReference>
<protein>
    <submittedName>
        <fullName evidence="2">Nucleic acid-binding, OB-fold protein</fullName>
    </submittedName>
</protein>
<evidence type="ECO:0000313" key="2">
    <source>
        <dbReference type="EMBL" id="PWA67938.1"/>
    </source>
</evidence>
<proteinExistence type="predicted"/>
<dbReference type="AlphaFoldDB" id="A0A2U1N358"/>
<gene>
    <name evidence="2" type="ORF">CTI12_AA314670</name>
</gene>
<accession>A0A2U1N358</accession>
<evidence type="ECO:0000313" key="3">
    <source>
        <dbReference type="Proteomes" id="UP000245207"/>
    </source>
</evidence>